<evidence type="ECO:0000313" key="1">
    <source>
        <dbReference type="EMBL" id="CAD2153660.1"/>
    </source>
</evidence>
<proteinExistence type="predicted"/>
<comment type="caution">
    <text evidence="1">The sequence shown here is derived from an EMBL/GenBank/DDBJ whole genome shotgun (WGS) entry which is preliminary data.</text>
</comment>
<dbReference type="EMBL" id="CAJEWN010002697">
    <property type="protein sequence ID" value="CAD2204921.1"/>
    <property type="molecule type" value="Genomic_DNA"/>
</dbReference>
<dbReference type="Proteomes" id="UP000580250">
    <property type="component" value="Unassembled WGS sequence"/>
</dbReference>
<name>A0A6V7UCG2_MELEN</name>
<evidence type="ECO:0000313" key="3">
    <source>
        <dbReference type="Proteomes" id="UP000580250"/>
    </source>
</evidence>
<evidence type="ECO:0000313" key="2">
    <source>
        <dbReference type="EMBL" id="CAD2204921.1"/>
    </source>
</evidence>
<sequence>MLIDSATPINSTSRIQQLYSTCSRMARWRHIRPLYTLAEVNEERQKLNDRSGTWTGDGNTTNEVRRRIDGGRIMGDGGEQERSEYWRCRIPACRASSKIVVRFRTSIMAAEETFVRGWRYYSTEGHTFHQPMGQQEMLQFDAGM</sequence>
<accession>A0A6V7UCG2</accession>
<gene>
    <name evidence="1" type="ORF">MENT_LOCUS11197</name>
    <name evidence="2" type="ORF">MENT_LOCUS58698</name>
</gene>
<reference evidence="1 3" key="1">
    <citation type="submission" date="2020-08" db="EMBL/GenBank/DDBJ databases">
        <authorList>
            <person name="Koutsovoulos G."/>
            <person name="Danchin GJ E."/>
        </authorList>
    </citation>
    <scope>NUCLEOTIDE SEQUENCE [LARGE SCALE GENOMIC DNA]</scope>
</reference>
<protein>
    <submittedName>
        <fullName evidence="1">Uncharacterized protein</fullName>
    </submittedName>
</protein>
<dbReference type="EMBL" id="CAJEWN010000054">
    <property type="protein sequence ID" value="CAD2153660.1"/>
    <property type="molecule type" value="Genomic_DNA"/>
</dbReference>
<dbReference type="AlphaFoldDB" id="A0A6V7UCG2"/>
<organism evidence="1 3">
    <name type="scientific">Meloidogyne enterolobii</name>
    <name type="common">Root-knot nematode worm</name>
    <name type="synonym">Meloidogyne mayaguensis</name>
    <dbReference type="NCBI Taxonomy" id="390850"/>
    <lineage>
        <taxon>Eukaryota</taxon>
        <taxon>Metazoa</taxon>
        <taxon>Ecdysozoa</taxon>
        <taxon>Nematoda</taxon>
        <taxon>Chromadorea</taxon>
        <taxon>Rhabditida</taxon>
        <taxon>Tylenchina</taxon>
        <taxon>Tylenchomorpha</taxon>
        <taxon>Tylenchoidea</taxon>
        <taxon>Meloidogynidae</taxon>
        <taxon>Meloidogyninae</taxon>
        <taxon>Meloidogyne</taxon>
    </lineage>
</organism>